<evidence type="ECO:0000313" key="2">
    <source>
        <dbReference type="EMBL" id="JAE39115.1"/>
    </source>
</evidence>
<reference evidence="2" key="1">
    <citation type="submission" date="2014-09" db="EMBL/GenBank/DDBJ databases">
        <authorList>
            <person name="Magalhaes I.L.F."/>
            <person name="Oliveira U."/>
            <person name="Santos F.R."/>
            <person name="Vidigal T.H.D.A."/>
            <person name="Brescovit A.D."/>
            <person name="Santos A.J."/>
        </authorList>
    </citation>
    <scope>NUCLEOTIDE SEQUENCE</scope>
    <source>
        <tissue evidence="2">Shoot tissue taken approximately 20 cm above the soil surface</tissue>
    </source>
</reference>
<accession>A0A0A9HPV0</accession>
<dbReference type="EMBL" id="GBRH01158781">
    <property type="protein sequence ID" value="JAE39115.1"/>
    <property type="molecule type" value="Transcribed_RNA"/>
</dbReference>
<feature type="compositionally biased region" description="Basic and acidic residues" evidence="1">
    <location>
        <begin position="29"/>
        <end position="44"/>
    </location>
</feature>
<reference evidence="2" key="2">
    <citation type="journal article" date="2015" name="Data Brief">
        <title>Shoot transcriptome of the giant reed, Arundo donax.</title>
        <authorList>
            <person name="Barrero R.A."/>
            <person name="Guerrero F.D."/>
            <person name="Moolhuijzen P."/>
            <person name="Goolsby J.A."/>
            <person name="Tidwell J."/>
            <person name="Bellgard S.E."/>
            <person name="Bellgard M.I."/>
        </authorList>
    </citation>
    <scope>NUCLEOTIDE SEQUENCE</scope>
    <source>
        <tissue evidence="2">Shoot tissue taken approximately 20 cm above the soil surface</tissue>
    </source>
</reference>
<protein>
    <submittedName>
        <fullName evidence="2">Uncharacterized protein</fullName>
    </submittedName>
</protein>
<name>A0A0A9HPV0_ARUDO</name>
<feature type="region of interest" description="Disordered" evidence="1">
    <location>
        <begin position="1"/>
        <end position="44"/>
    </location>
</feature>
<evidence type="ECO:0000256" key="1">
    <source>
        <dbReference type="SAM" id="MobiDB-lite"/>
    </source>
</evidence>
<proteinExistence type="predicted"/>
<organism evidence="2">
    <name type="scientific">Arundo donax</name>
    <name type="common">Giant reed</name>
    <name type="synonym">Donax arundinaceus</name>
    <dbReference type="NCBI Taxonomy" id="35708"/>
    <lineage>
        <taxon>Eukaryota</taxon>
        <taxon>Viridiplantae</taxon>
        <taxon>Streptophyta</taxon>
        <taxon>Embryophyta</taxon>
        <taxon>Tracheophyta</taxon>
        <taxon>Spermatophyta</taxon>
        <taxon>Magnoliopsida</taxon>
        <taxon>Liliopsida</taxon>
        <taxon>Poales</taxon>
        <taxon>Poaceae</taxon>
        <taxon>PACMAD clade</taxon>
        <taxon>Arundinoideae</taxon>
        <taxon>Arundineae</taxon>
        <taxon>Arundo</taxon>
    </lineage>
</organism>
<dbReference type="AlphaFoldDB" id="A0A0A9HPV0"/>
<sequence length="44" mass="4898">MRSPYAMAGGGEGGRRRRPDRGVSRSGRRGSDDAEERRARLVPR</sequence>